<dbReference type="Gene3D" id="3.30.390.130">
    <property type="match status" value="1"/>
</dbReference>
<evidence type="ECO:0000256" key="8">
    <source>
        <dbReference type="PROSITE-ProRule" id="PRU00175"/>
    </source>
</evidence>
<keyword evidence="6 8" id="KW-0863">Zinc-finger</keyword>
<feature type="region of interest" description="Disordered" evidence="10">
    <location>
        <begin position="166"/>
        <end position="215"/>
    </location>
</feature>
<dbReference type="InterPro" id="IPR043472">
    <property type="entry name" value="Macro_dom-like"/>
</dbReference>
<dbReference type="AlphaFoldDB" id="A0A8B8EQT7"/>
<dbReference type="SUPFAM" id="SSF57850">
    <property type="entry name" value="RING/U-box"/>
    <property type="match status" value="1"/>
</dbReference>
<dbReference type="Gene3D" id="3.40.220.10">
    <property type="entry name" value="Leucine Aminopeptidase, subunit E, domain 1"/>
    <property type="match status" value="2"/>
</dbReference>
<comment type="similarity">
    <text evidence="3 9">Belongs to the Deltex family.</text>
</comment>
<comment type="catalytic activity">
    <reaction evidence="1 9">
        <text>S-ubiquitinyl-[E2 ubiquitin-conjugating enzyme]-L-cysteine + [acceptor protein]-L-lysine = [E2 ubiquitin-conjugating enzyme]-L-cysteine + N(6)-ubiquitinyl-[acceptor protein]-L-lysine.</text>
        <dbReference type="EC" id="2.3.2.27"/>
    </reaction>
</comment>
<keyword evidence="9" id="KW-0963">Cytoplasm</keyword>
<dbReference type="UniPathway" id="UPA00143"/>
<dbReference type="PROSITE" id="PS50089">
    <property type="entry name" value="ZF_RING_2"/>
    <property type="match status" value="1"/>
</dbReference>
<dbReference type="InterPro" id="IPR018957">
    <property type="entry name" value="Znf_C3HC4_RING-type"/>
</dbReference>
<dbReference type="Gene3D" id="3.30.40.10">
    <property type="entry name" value="Zinc/RING finger domain, C3HC4 (zinc finger)"/>
    <property type="match status" value="1"/>
</dbReference>
<dbReference type="PROSITE" id="PS51154">
    <property type="entry name" value="MACRO"/>
    <property type="match status" value="1"/>
</dbReference>
<evidence type="ECO:0000313" key="14">
    <source>
        <dbReference type="RefSeq" id="XP_022342310.1"/>
    </source>
</evidence>
<dbReference type="Pfam" id="PF00097">
    <property type="entry name" value="zf-C3HC4"/>
    <property type="match status" value="1"/>
</dbReference>
<feature type="region of interest" description="Disordered" evidence="10">
    <location>
        <begin position="1"/>
        <end position="39"/>
    </location>
</feature>
<dbReference type="SUPFAM" id="SSF52949">
    <property type="entry name" value="Macro domain-like"/>
    <property type="match status" value="2"/>
</dbReference>
<proteinExistence type="inferred from homology"/>
<dbReference type="Pfam" id="PF01661">
    <property type="entry name" value="Macro"/>
    <property type="match status" value="1"/>
</dbReference>
<dbReference type="GO" id="GO:0061630">
    <property type="term" value="F:ubiquitin protein ligase activity"/>
    <property type="evidence" value="ECO:0007669"/>
    <property type="project" value="UniProtKB-UniRule"/>
</dbReference>
<dbReference type="EC" id="2.3.2.27" evidence="9"/>
<evidence type="ECO:0000256" key="9">
    <source>
        <dbReference type="RuleBase" id="RU367105"/>
    </source>
</evidence>
<comment type="subcellular location">
    <subcellularLocation>
        <location evidence="9">Cytoplasm</location>
    </subcellularLocation>
</comment>
<dbReference type="OrthoDB" id="527344at2759"/>
<dbReference type="RefSeq" id="XP_022342310.1">
    <property type="nucleotide sequence ID" value="XM_022486602.1"/>
</dbReference>
<feature type="region of interest" description="Disordered" evidence="10">
    <location>
        <begin position="675"/>
        <end position="694"/>
    </location>
</feature>
<keyword evidence="13" id="KW-1185">Reference proteome</keyword>
<organism evidence="13 14">
    <name type="scientific">Crassostrea virginica</name>
    <name type="common">Eastern oyster</name>
    <dbReference type="NCBI Taxonomy" id="6565"/>
    <lineage>
        <taxon>Eukaryota</taxon>
        <taxon>Metazoa</taxon>
        <taxon>Spiralia</taxon>
        <taxon>Lophotrochozoa</taxon>
        <taxon>Mollusca</taxon>
        <taxon>Bivalvia</taxon>
        <taxon>Autobranchia</taxon>
        <taxon>Pteriomorphia</taxon>
        <taxon>Ostreida</taxon>
        <taxon>Ostreoidea</taxon>
        <taxon>Ostreidae</taxon>
        <taxon>Crassostrea</taxon>
    </lineage>
</organism>
<gene>
    <name evidence="14" type="primary">LOC111136032</name>
</gene>
<feature type="compositionally biased region" description="Polar residues" evidence="10">
    <location>
        <begin position="25"/>
        <end position="38"/>
    </location>
</feature>
<dbReference type="InterPro" id="IPR039399">
    <property type="entry name" value="Deltex_C_sf"/>
</dbReference>
<evidence type="ECO:0000256" key="10">
    <source>
        <dbReference type="SAM" id="MobiDB-lite"/>
    </source>
</evidence>
<feature type="domain" description="RING-type" evidence="11">
    <location>
        <begin position="758"/>
        <end position="798"/>
    </location>
</feature>
<protein>
    <recommendedName>
        <fullName evidence="9">E3 ubiquitin-protein ligase</fullName>
        <ecNumber evidence="9">2.3.2.27</ecNumber>
    </recommendedName>
</protein>
<dbReference type="CDD" id="cd09633">
    <property type="entry name" value="Deltex_C"/>
    <property type="match status" value="1"/>
</dbReference>
<dbReference type="SMART" id="SM00506">
    <property type="entry name" value="A1pp"/>
    <property type="match status" value="1"/>
</dbReference>
<evidence type="ECO:0000256" key="1">
    <source>
        <dbReference type="ARBA" id="ARBA00000900"/>
    </source>
</evidence>
<evidence type="ECO:0000256" key="6">
    <source>
        <dbReference type="ARBA" id="ARBA00022771"/>
    </source>
</evidence>
<dbReference type="InterPro" id="IPR013083">
    <property type="entry name" value="Znf_RING/FYVE/PHD"/>
</dbReference>
<dbReference type="InterPro" id="IPR017907">
    <property type="entry name" value="Znf_RING_CS"/>
</dbReference>
<dbReference type="Pfam" id="PF18102">
    <property type="entry name" value="DTC"/>
    <property type="match status" value="1"/>
</dbReference>
<evidence type="ECO:0000259" key="11">
    <source>
        <dbReference type="PROSITE" id="PS50089"/>
    </source>
</evidence>
<dbReference type="PANTHER" id="PTHR12622">
    <property type="entry name" value="DELTEX-RELATED"/>
    <property type="match status" value="1"/>
</dbReference>
<dbReference type="GO" id="GO:0016567">
    <property type="term" value="P:protein ubiquitination"/>
    <property type="evidence" value="ECO:0007669"/>
    <property type="project" value="UniProtKB-UniRule"/>
</dbReference>
<keyword evidence="4 9" id="KW-0808">Transferase</keyword>
<dbReference type="GeneID" id="111136032"/>
<dbReference type="PROSITE" id="PS00518">
    <property type="entry name" value="ZF_RING_1"/>
    <property type="match status" value="1"/>
</dbReference>
<sequence>MASGRKVTLIESSDEESGDNKKTSNEPAANTKNCNQKVADSKKPKSISFNGLNAQLLLTFFEKELERTKIEVSTSKLNGKELVELSSSNHTLLATHKQRLQKLLNSTYSQEIDVTSQQLQVDELIKSNGLNVLVCDLQSDKLKVYYTEKSEFEKLQKLLKPKISTRRKERKFADPGSSATARSSEQSETKDTENYDGPSSWQSSTPSDMPSSNIKNSSSCTFLGENIQVKLILDHNGITTKIYEGSITRAKVVAIVNAANERLDNCGGVAEVISKAAGEQMERECRDKMKGWERIKVSENIVTCAGKLPCSWIIHAVGPRWSNYVDKEKALEDLYKTVVNILNTAREREMKSVVMPPISSGIFGVPKQACAAMYLRALFDFSEKHPRSTLREFHIIDMKSDVLDLICTEYQESFKHGRERLTPSNVIERLGIRTRGTTWTHRNVCGMSSANGIQENSANAKQKLKHFSKQRLRENGHGKFTVDDKLEVHIYTNNILNLQNVSILVCAEGLETQISGRIAKTIFEQAKKNQKEKIKALLSGNKYYSQIKQINFGIFGYQMLFFAIMKRFGENAPRHEDLMLLKNTTVNILEAANKKKKNNKSELSLAMPLLGTGSTSSKEYLHEYAKVVCDCIMDFAKEIKENARLKTVHLVNFNESQTNALYKAFKNRCVSSRQGSEAWSPSGMKDFNKGSTRPQFDASKYKKQEVWETVINSESDFESFIERVKEDEKKKEGNIVFIDSDEEEDISSHVENAEPSMCIICMDGEMEDPVKLKNCQHKFCRNCIEECFSRKPVCPVCSTVYGEIFGNQPPGTATVYLDSNSLPGYDCSTIIIHYEIPDGMQTNEHPNPDVPFTGLSRQGYLPDNSEGRSVLGLLKKAFEHRLIFTVGVSRSSGKDNVVTWNDIHHKTRRDGGPEKFGYPDEEYLERVKEELAAKGISND</sequence>
<feature type="domain" description="Macro" evidence="12">
    <location>
        <begin position="227"/>
        <end position="414"/>
    </location>
</feature>
<dbReference type="GO" id="GO:0008270">
    <property type="term" value="F:zinc ion binding"/>
    <property type="evidence" value="ECO:0007669"/>
    <property type="project" value="UniProtKB-KW"/>
</dbReference>
<dbReference type="InterPro" id="IPR039396">
    <property type="entry name" value="Deltex_C"/>
</dbReference>
<reference evidence="14" key="1">
    <citation type="submission" date="2025-08" db="UniProtKB">
        <authorList>
            <consortium name="RefSeq"/>
        </authorList>
    </citation>
    <scope>IDENTIFICATION</scope>
    <source>
        <tissue evidence="14">Whole sample</tissue>
    </source>
</reference>
<comment type="pathway">
    <text evidence="2 9">Protein modification; protein ubiquitination.</text>
</comment>
<dbReference type="InterPro" id="IPR001841">
    <property type="entry name" value="Znf_RING"/>
</dbReference>
<feature type="compositionally biased region" description="Polar residues" evidence="10">
    <location>
        <begin position="197"/>
        <end position="215"/>
    </location>
</feature>
<evidence type="ECO:0000313" key="13">
    <source>
        <dbReference type="Proteomes" id="UP000694844"/>
    </source>
</evidence>
<keyword evidence="7 9" id="KW-0862">Zinc</keyword>
<evidence type="ECO:0000256" key="4">
    <source>
        <dbReference type="ARBA" id="ARBA00022679"/>
    </source>
</evidence>
<keyword evidence="5 9" id="KW-0479">Metal-binding</keyword>
<dbReference type="CDD" id="cd02907">
    <property type="entry name" value="Macro_Af1521_BAL-like"/>
    <property type="match status" value="1"/>
</dbReference>
<dbReference type="GO" id="GO:0005737">
    <property type="term" value="C:cytoplasm"/>
    <property type="evidence" value="ECO:0007669"/>
    <property type="project" value="UniProtKB-SubCell"/>
</dbReference>
<accession>A0A8B8EQT7</accession>
<evidence type="ECO:0000259" key="12">
    <source>
        <dbReference type="PROSITE" id="PS51154"/>
    </source>
</evidence>
<evidence type="ECO:0000256" key="2">
    <source>
        <dbReference type="ARBA" id="ARBA00004906"/>
    </source>
</evidence>
<dbReference type="SMART" id="SM00184">
    <property type="entry name" value="RING"/>
    <property type="match status" value="1"/>
</dbReference>
<dbReference type="Proteomes" id="UP000694844">
    <property type="component" value="Chromosome 5"/>
</dbReference>
<dbReference type="KEGG" id="cvn:111136032"/>
<dbReference type="InterPro" id="IPR002589">
    <property type="entry name" value="Macro_dom"/>
</dbReference>
<name>A0A8B8EQT7_CRAVI</name>
<evidence type="ECO:0000256" key="5">
    <source>
        <dbReference type="ARBA" id="ARBA00022723"/>
    </source>
</evidence>
<evidence type="ECO:0000256" key="3">
    <source>
        <dbReference type="ARBA" id="ARBA00009413"/>
    </source>
</evidence>
<dbReference type="GO" id="GO:0007219">
    <property type="term" value="P:Notch signaling pathway"/>
    <property type="evidence" value="ECO:0007669"/>
    <property type="project" value="InterPro"/>
</dbReference>
<dbReference type="InterPro" id="IPR039398">
    <property type="entry name" value="Deltex_fam"/>
</dbReference>
<evidence type="ECO:0000256" key="7">
    <source>
        <dbReference type="ARBA" id="ARBA00022833"/>
    </source>
</evidence>